<dbReference type="AlphaFoldDB" id="A0A0G4EBS7"/>
<evidence type="ECO:0000313" key="2">
    <source>
        <dbReference type="EMBL" id="CEL92980.1"/>
    </source>
</evidence>
<feature type="region of interest" description="Disordered" evidence="1">
    <location>
        <begin position="144"/>
        <end position="195"/>
    </location>
</feature>
<feature type="compositionally biased region" description="Low complexity" evidence="1">
    <location>
        <begin position="290"/>
        <end position="336"/>
    </location>
</feature>
<name>A0A0G4EBS7_VITBC</name>
<protein>
    <submittedName>
        <fullName evidence="2">Uncharacterized protein</fullName>
    </submittedName>
</protein>
<sequence>MSTGARARSLSLESGDFVRAFLDEDEADSDGRGKGSEGVVFSQMEQPTSTDKMSAVEKLDEDFAHCQSMLNLSLSQLQMWHQWNWLLAAQHQKLFYHQLQTPHHYYGGSASWSVRPREGPVPLTGIITLEGSADWDSDLFLAQQPDIDPYTPRPPHTATATAAGDDTQQDEQLEGQQQEQQQQQQQEQAHQGDPMRRYAGEREVAANVFERYHLDVVLKVALLLALFESKRVVWMVFLALSTVYVAGLLDPIIDYLRAPNGSRNLEQFLRQFREEQRNRQTRAEAQTILDQSPQTTDAAAATAAADEGAAPAEQQQGEPSSEPSGASEGSGASPSSSGGGVLSGESTGEASSAAAAAAATVQASPAAGASPTDEGAGRAQEAAPADGDAAAVDGAAADVPPYVARWLYQSVVAFFMSAFPSWTPNSRFLQ</sequence>
<proteinExistence type="predicted"/>
<evidence type="ECO:0000313" key="3">
    <source>
        <dbReference type="Proteomes" id="UP000041254"/>
    </source>
</evidence>
<feature type="region of interest" description="Disordered" evidence="1">
    <location>
        <begin position="276"/>
        <end position="349"/>
    </location>
</feature>
<evidence type="ECO:0000256" key="1">
    <source>
        <dbReference type="SAM" id="MobiDB-lite"/>
    </source>
</evidence>
<keyword evidence="3" id="KW-1185">Reference proteome</keyword>
<feature type="region of interest" description="Disordered" evidence="1">
    <location>
        <begin position="364"/>
        <end position="386"/>
    </location>
</feature>
<gene>
    <name evidence="2" type="ORF">Vbra_11203</name>
</gene>
<dbReference type="InParanoid" id="A0A0G4EBS7"/>
<accession>A0A0G4EBS7</accession>
<feature type="compositionally biased region" description="Low complexity" evidence="1">
    <location>
        <begin position="174"/>
        <end position="188"/>
    </location>
</feature>
<dbReference type="VEuPathDB" id="CryptoDB:Vbra_11203"/>
<dbReference type="Proteomes" id="UP000041254">
    <property type="component" value="Unassembled WGS sequence"/>
</dbReference>
<organism evidence="2 3">
    <name type="scientific">Vitrella brassicaformis (strain CCMP3155)</name>
    <dbReference type="NCBI Taxonomy" id="1169540"/>
    <lineage>
        <taxon>Eukaryota</taxon>
        <taxon>Sar</taxon>
        <taxon>Alveolata</taxon>
        <taxon>Colpodellida</taxon>
        <taxon>Vitrellaceae</taxon>
        <taxon>Vitrella</taxon>
    </lineage>
</organism>
<dbReference type="EMBL" id="CDMY01000123">
    <property type="protein sequence ID" value="CEL92980.1"/>
    <property type="molecule type" value="Genomic_DNA"/>
</dbReference>
<reference evidence="2 3" key="1">
    <citation type="submission" date="2014-11" db="EMBL/GenBank/DDBJ databases">
        <authorList>
            <person name="Zhu J."/>
            <person name="Qi W."/>
            <person name="Song R."/>
        </authorList>
    </citation>
    <scope>NUCLEOTIDE SEQUENCE [LARGE SCALE GENOMIC DNA]</scope>
</reference>
<feature type="region of interest" description="Disordered" evidence="1">
    <location>
        <begin position="23"/>
        <end position="50"/>
    </location>
</feature>